<evidence type="ECO:0000313" key="2">
    <source>
        <dbReference type="EMBL" id="KAJ7772061.1"/>
    </source>
</evidence>
<accession>A0AAD7NRU3</accession>
<sequence>MAFFPNCQNFEIIGGEFNEIKGNVNRYYTTTTYATAGSHNYGVDGRASDAGTGGRYSQFPPANAAYRHSEQNGPARSEFQTSAFPHGNPHTFNRQNGGRAAPQPRAPSSVGSLPDPRTPNPDDFSAQFRRGSAGSYAPRAPSLQTSWSAPAPRSQYPHSASAAQSNGPQTWPDPNGPHSSPMPMPRPNNSYHPSRRNTTRGADTLSSSPEDVPSWSHRPSSSGQFPRANPAPQRGYTTFPTAMDVSDNILPRPIRSQTSDGGTDSSDSESENPETRPRSNTHRTSQGGQSSDWR</sequence>
<keyword evidence="3" id="KW-1185">Reference proteome</keyword>
<feature type="compositionally biased region" description="Polar residues" evidence="1">
    <location>
        <begin position="71"/>
        <end position="83"/>
    </location>
</feature>
<feature type="compositionally biased region" description="Polar residues" evidence="1">
    <location>
        <begin position="156"/>
        <end position="169"/>
    </location>
</feature>
<dbReference type="EMBL" id="JARJLG010000020">
    <property type="protein sequence ID" value="KAJ7772061.1"/>
    <property type="molecule type" value="Genomic_DNA"/>
</dbReference>
<feature type="compositionally biased region" description="Polar residues" evidence="1">
    <location>
        <begin position="282"/>
        <end position="294"/>
    </location>
</feature>
<evidence type="ECO:0000313" key="3">
    <source>
        <dbReference type="Proteomes" id="UP001215280"/>
    </source>
</evidence>
<feature type="region of interest" description="Disordered" evidence="1">
    <location>
        <begin position="52"/>
        <end position="294"/>
    </location>
</feature>
<dbReference type="Proteomes" id="UP001215280">
    <property type="component" value="Unassembled WGS sequence"/>
</dbReference>
<comment type="caution">
    <text evidence="2">The sequence shown here is derived from an EMBL/GenBank/DDBJ whole genome shotgun (WGS) entry which is preliminary data.</text>
</comment>
<gene>
    <name evidence="2" type="ORF">DFH07DRAFT_214557</name>
</gene>
<feature type="compositionally biased region" description="Polar residues" evidence="1">
    <location>
        <begin position="199"/>
        <end position="209"/>
    </location>
</feature>
<evidence type="ECO:0000256" key="1">
    <source>
        <dbReference type="SAM" id="MobiDB-lite"/>
    </source>
</evidence>
<reference evidence="2" key="1">
    <citation type="submission" date="2023-03" db="EMBL/GenBank/DDBJ databases">
        <title>Massive genome expansion in bonnet fungi (Mycena s.s.) driven by repeated elements and novel gene families across ecological guilds.</title>
        <authorList>
            <consortium name="Lawrence Berkeley National Laboratory"/>
            <person name="Harder C.B."/>
            <person name="Miyauchi S."/>
            <person name="Viragh M."/>
            <person name="Kuo A."/>
            <person name="Thoen E."/>
            <person name="Andreopoulos B."/>
            <person name="Lu D."/>
            <person name="Skrede I."/>
            <person name="Drula E."/>
            <person name="Henrissat B."/>
            <person name="Morin E."/>
            <person name="Kohler A."/>
            <person name="Barry K."/>
            <person name="LaButti K."/>
            <person name="Morin E."/>
            <person name="Salamov A."/>
            <person name="Lipzen A."/>
            <person name="Mereny Z."/>
            <person name="Hegedus B."/>
            <person name="Baldrian P."/>
            <person name="Stursova M."/>
            <person name="Weitz H."/>
            <person name="Taylor A."/>
            <person name="Grigoriev I.V."/>
            <person name="Nagy L.G."/>
            <person name="Martin F."/>
            <person name="Kauserud H."/>
        </authorList>
    </citation>
    <scope>NUCLEOTIDE SEQUENCE</scope>
    <source>
        <strain evidence="2">CBHHK188m</strain>
    </source>
</reference>
<proteinExistence type="predicted"/>
<protein>
    <submittedName>
        <fullName evidence="2">Uncharacterized protein</fullName>
    </submittedName>
</protein>
<name>A0AAD7NRU3_9AGAR</name>
<organism evidence="2 3">
    <name type="scientific">Mycena maculata</name>
    <dbReference type="NCBI Taxonomy" id="230809"/>
    <lineage>
        <taxon>Eukaryota</taxon>
        <taxon>Fungi</taxon>
        <taxon>Dikarya</taxon>
        <taxon>Basidiomycota</taxon>
        <taxon>Agaricomycotina</taxon>
        <taxon>Agaricomycetes</taxon>
        <taxon>Agaricomycetidae</taxon>
        <taxon>Agaricales</taxon>
        <taxon>Marasmiineae</taxon>
        <taxon>Mycenaceae</taxon>
        <taxon>Mycena</taxon>
    </lineage>
</organism>
<dbReference type="AlphaFoldDB" id="A0AAD7NRU3"/>